<dbReference type="SUPFAM" id="SSF56784">
    <property type="entry name" value="HAD-like"/>
    <property type="match status" value="1"/>
</dbReference>
<gene>
    <name evidence="4" type="ORF">FRZ44_04350</name>
</gene>
<evidence type="ECO:0000313" key="4">
    <source>
        <dbReference type="EMBL" id="QEX15155.1"/>
    </source>
</evidence>
<sequence>MGRPLRAITFDLWDTIVHDDSDEPKRKAQGLKSKKEERRHLLWDALNRQQPIEWERVKLAYDVADAAFNKVWHDQHVTWPIGERLQVALKGLGRTLPETEFAKVVTAHEEMEVMIRPDLIPGIREALEGLHGRYKTCIVSDAIVSPGRCLRRLLESYDLARFFDGFAFSDEVGYSKPHRSMFEAAARQMGVGLEEIVHIGDRDHNDVKGPQALGMKAILFTATRPADKDRTSADAICERHADLVAVVDRLAKG</sequence>
<dbReference type="AlphaFoldDB" id="A0A5J6MFD8"/>
<dbReference type="InterPro" id="IPR036412">
    <property type="entry name" value="HAD-like_sf"/>
</dbReference>
<keyword evidence="2" id="KW-0378">Hydrolase</keyword>
<evidence type="ECO:0008006" key="6">
    <source>
        <dbReference type="Google" id="ProtNLM"/>
    </source>
</evidence>
<dbReference type="SFLD" id="SFLDS00003">
    <property type="entry name" value="Haloacid_Dehalogenase"/>
    <property type="match status" value="1"/>
</dbReference>
<dbReference type="PANTHER" id="PTHR46470:SF4">
    <property type="entry name" value="5-AMINO-6-(5-PHOSPHO-D-RIBITYLAMINO)URACIL PHOSPHATASE YIGB"/>
    <property type="match status" value="1"/>
</dbReference>
<keyword evidence="5" id="KW-1185">Reference proteome</keyword>
<dbReference type="Gene3D" id="3.40.50.1000">
    <property type="entry name" value="HAD superfamily/HAD-like"/>
    <property type="match status" value="1"/>
</dbReference>
<dbReference type="RefSeq" id="WP_151175638.1">
    <property type="nucleotide sequence ID" value="NZ_CP042906.1"/>
</dbReference>
<evidence type="ECO:0000256" key="2">
    <source>
        <dbReference type="ARBA" id="ARBA00022801"/>
    </source>
</evidence>
<comment type="cofactor">
    <cofactor evidence="1">
        <name>Mg(2+)</name>
        <dbReference type="ChEBI" id="CHEBI:18420"/>
    </cofactor>
</comment>
<accession>A0A5J6MFD8</accession>
<dbReference type="SFLD" id="SFLDG01129">
    <property type="entry name" value="C1.5:_HAD__Beta-PGM__Phosphata"/>
    <property type="match status" value="1"/>
</dbReference>
<protein>
    <recommendedName>
        <fullName evidence="6">HAD family hydrolase</fullName>
    </recommendedName>
</protein>
<dbReference type="PANTHER" id="PTHR46470">
    <property type="entry name" value="N-ACYLNEURAMINATE-9-PHOSPHATASE"/>
    <property type="match status" value="1"/>
</dbReference>
<reference evidence="4 5" key="1">
    <citation type="submission" date="2019-08" db="EMBL/GenBank/DDBJ databases">
        <title>Hyperibacter terrae gen. nov., sp. nov. and Hyperibacter viscosus sp. nov., two new members in the family Rhodospirillaceae isolated from the rhizosphere of Hypericum perforatum.</title>
        <authorList>
            <person name="Noviana Z."/>
        </authorList>
    </citation>
    <scope>NUCLEOTIDE SEQUENCE [LARGE SCALE GENOMIC DNA]</scope>
    <source>
        <strain evidence="4 5">R5913</strain>
    </source>
</reference>
<dbReference type="GO" id="GO:0016787">
    <property type="term" value="F:hydrolase activity"/>
    <property type="evidence" value="ECO:0007669"/>
    <property type="project" value="UniProtKB-KW"/>
</dbReference>
<dbReference type="EMBL" id="CP042906">
    <property type="protein sequence ID" value="QEX15155.1"/>
    <property type="molecule type" value="Genomic_DNA"/>
</dbReference>
<evidence type="ECO:0000313" key="5">
    <source>
        <dbReference type="Proteomes" id="UP000326202"/>
    </source>
</evidence>
<dbReference type="InterPro" id="IPR023214">
    <property type="entry name" value="HAD_sf"/>
</dbReference>
<dbReference type="Pfam" id="PF00702">
    <property type="entry name" value="Hydrolase"/>
    <property type="match status" value="1"/>
</dbReference>
<organism evidence="4 5">
    <name type="scientific">Hypericibacter terrae</name>
    <dbReference type="NCBI Taxonomy" id="2602015"/>
    <lineage>
        <taxon>Bacteria</taxon>
        <taxon>Pseudomonadati</taxon>
        <taxon>Pseudomonadota</taxon>
        <taxon>Alphaproteobacteria</taxon>
        <taxon>Rhodospirillales</taxon>
        <taxon>Dongiaceae</taxon>
        <taxon>Hypericibacter</taxon>
    </lineage>
</organism>
<keyword evidence="3" id="KW-0460">Magnesium</keyword>
<dbReference type="OrthoDB" id="7989657at2"/>
<dbReference type="NCBIfam" id="TIGR01549">
    <property type="entry name" value="HAD-SF-IA-v1"/>
    <property type="match status" value="1"/>
</dbReference>
<dbReference type="Gene3D" id="1.10.150.400">
    <property type="match status" value="1"/>
</dbReference>
<dbReference type="GO" id="GO:0009231">
    <property type="term" value="P:riboflavin biosynthetic process"/>
    <property type="evidence" value="ECO:0007669"/>
    <property type="project" value="TreeGrafter"/>
</dbReference>
<evidence type="ECO:0000256" key="3">
    <source>
        <dbReference type="ARBA" id="ARBA00022842"/>
    </source>
</evidence>
<dbReference type="InterPro" id="IPR051400">
    <property type="entry name" value="HAD-like_hydrolase"/>
</dbReference>
<evidence type="ECO:0000256" key="1">
    <source>
        <dbReference type="ARBA" id="ARBA00001946"/>
    </source>
</evidence>
<proteinExistence type="predicted"/>
<dbReference type="InterPro" id="IPR006439">
    <property type="entry name" value="HAD-SF_hydro_IA"/>
</dbReference>
<dbReference type="Proteomes" id="UP000326202">
    <property type="component" value="Chromosome"/>
</dbReference>
<dbReference type="KEGG" id="htq:FRZ44_04350"/>
<name>A0A5J6MFD8_9PROT</name>